<dbReference type="Pfam" id="PF00593">
    <property type="entry name" value="TonB_dep_Rec_b-barrel"/>
    <property type="match status" value="1"/>
</dbReference>
<dbReference type="InterPro" id="IPR000531">
    <property type="entry name" value="Beta-barrel_TonB"/>
</dbReference>
<feature type="chain" id="PRO_5025603067" evidence="14">
    <location>
        <begin position="40"/>
        <end position="777"/>
    </location>
</feature>
<dbReference type="CDD" id="cd01347">
    <property type="entry name" value="ligand_gated_channel"/>
    <property type="match status" value="1"/>
</dbReference>
<dbReference type="InterPro" id="IPR012910">
    <property type="entry name" value="Plug_dom"/>
</dbReference>
<keyword evidence="4 11" id="KW-1134">Transmembrane beta strand</keyword>
<dbReference type="NCBIfam" id="TIGR01785">
    <property type="entry name" value="TonB-hemin"/>
    <property type="match status" value="1"/>
</dbReference>
<reference evidence="17 18" key="1">
    <citation type="submission" date="2019-11" db="EMBL/GenBank/DDBJ databases">
        <title>Genome analysis of Rhizobacterium cereale a novel genus and species isolated from maize roots in North Spain.</title>
        <authorList>
            <person name="Menendez E."/>
            <person name="Flores-Felix J.D."/>
            <person name="Ramirez-Bahena M.-H."/>
            <person name="Igual J.M."/>
            <person name="Garcia-Fraile P."/>
            <person name="Peix A."/>
            <person name="Velazquez E."/>
        </authorList>
    </citation>
    <scope>NUCLEOTIDE SEQUENCE [LARGE SCALE GENOMIC DNA]</scope>
    <source>
        <strain evidence="17 18">RZME27</strain>
    </source>
</reference>
<evidence type="ECO:0000256" key="6">
    <source>
        <dbReference type="ARBA" id="ARBA00022729"/>
    </source>
</evidence>
<dbReference type="PANTHER" id="PTHR30069">
    <property type="entry name" value="TONB-DEPENDENT OUTER MEMBRANE RECEPTOR"/>
    <property type="match status" value="1"/>
</dbReference>
<evidence type="ECO:0000256" key="13">
    <source>
        <dbReference type="RuleBase" id="RU003357"/>
    </source>
</evidence>
<evidence type="ECO:0000256" key="12">
    <source>
        <dbReference type="PROSITE-ProRule" id="PRU10144"/>
    </source>
</evidence>
<keyword evidence="7 13" id="KW-0798">TonB box</keyword>
<feature type="short sequence motif" description="TonB C-terminal box" evidence="12">
    <location>
        <begin position="760"/>
        <end position="777"/>
    </location>
</feature>
<proteinExistence type="inferred from homology"/>
<dbReference type="Pfam" id="PF07715">
    <property type="entry name" value="Plug"/>
    <property type="match status" value="1"/>
</dbReference>
<dbReference type="InterPro" id="IPR039426">
    <property type="entry name" value="TonB-dep_rcpt-like"/>
</dbReference>
<evidence type="ECO:0000256" key="8">
    <source>
        <dbReference type="ARBA" id="ARBA00023136"/>
    </source>
</evidence>
<dbReference type="InterPro" id="IPR037066">
    <property type="entry name" value="Plug_dom_sf"/>
</dbReference>
<keyword evidence="10 11" id="KW-0998">Cell outer membrane</keyword>
<evidence type="ECO:0000256" key="1">
    <source>
        <dbReference type="ARBA" id="ARBA00004571"/>
    </source>
</evidence>
<evidence type="ECO:0000259" key="15">
    <source>
        <dbReference type="Pfam" id="PF00593"/>
    </source>
</evidence>
<evidence type="ECO:0000313" key="18">
    <source>
        <dbReference type="Proteomes" id="UP000435138"/>
    </source>
</evidence>
<name>A0A6A8A5Q3_9HYPH</name>
<evidence type="ECO:0000256" key="4">
    <source>
        <dbReference type="ARBA" id="ARBA00022452"/>
    </source>
</evidence>
<dbReference type="InterPro" id="IPR010917">
    <property type="entry name" value="TonB_rcpt_CS"/>
</dbReference>
<organism evidence="17 18">
    <name type="scientific">Endobacterium cereale</name>
    <dbReference type="NCBI Taxonomy" id="2663029"/>
    <lineage>
        <taxon>Bacteria</taxon>
        <taxon>Pseudomonadati</taxon>
        <taxon>Pseudomonadota</taxon>
        <taxon>Alphaproteobacteria</taxon>
        <taxon>Hyphomicrobiales</taxon>
        <taxon>Rhizobiaceae</taxon>
        <taxon>Endobacterium</taxon>
    </lineage>
</organism>
<evidence type="ECO:0000256" key="7">
    <source>
        <dbReference type="ARBA" id="ARBA00023077"/>
    </source>
</evidence>
<dbReference type="PANTHER" id="PTHR30069:SF29">
    <property type="entry name" value="HEMOGLOBIN AND HEMOGLOBIN-HAPTOGLOBIN-BINDING PROTEIN 1-RELATED"/>
    <property type="match status" value="1"/>
</dbReference>
<evidence type="ECO:0000256" key="3">
    <source>
        <dbReference type="ARBA" id="ARBA00022448"/>
    </source>
</evidence>
<keyword evidence="3 11" id="KW-0813">Transport</keyword>
<feature type="domain" description="TonB-dependent receptor plug" evidence="16">
    <location>
        <begin position="69"/>
        <end position="178"/>
    </location>
</feature>
<comment type="caution">
    <text evidence="17">The sequence shown here is derived from an EMBL/GenBank/DDBJ whole genome shotgun (WGS) entry which is preliminary data.</text>
</comment>
<dbReference type="SUPFAM" id="SSF56935">
    <property type="entry name" value="Porins"/>
    <property type="match status" value="1"/>
</dbReference>
<comment type="subcellular location">
    <subcellularLocation>
        <location evidence="1 11">Cell outer membrane</location>
        <topology evidence="1 11">Multi-pass membrane protein</topology>
    </subcellularLocation>
</comment>
<keyword evidence="18" id="KW-1185">Reference proteome</keyword>
<dbReference type="GO" id="GO:0015232">
    <property type="term" value="F:heme transmembrane transporter activity"/>
    <property type="evidence" value="ECO:0007669"/>
    <property type="project" value="InterPro"/>
</dbReference>
<keyword evidence="9 17" id="KW-0675">Receptor</keyword>
<evidence type="ECO:0000256" key="10">
    <source>
        <dbReference type="ARBA" id="ARBA00023237"/>
    </source>
</evidence>
<accession>A0A6A8A5Q3</accession>
<keyword evidence="8 11" id="KW-0472">Membrane</keyword>
<protein>
    <submittedName>
        <fullName evidence="17">TonB-dependent hemoglobin/transferrin/lactoferrin family receptor</fullName>
    </submittedName>
</protein>
<dbReference type="InterPro" id="IPR010949">
    <property type="entry name" value="TonB_Hb/transfer/lactofer_rcpt"/>
</dbReference>
<sequence>MFCNSSAASRAPVLRRAYLVSTFWLSAWAGLAMATTATAQEKQGKPAPKEAETVLEQIVVLSTRGGKRLLDVPQTVSVIGRQELEDRNVRDIQDLVRHEPGISVNRQTSITNPWGQLSGFQIRGMGGNRVQLSVDGSRVQESITDGSRDFFDFGNFKAVEIVRGPNSVLWGADALGGAVMFQTLDPSDLLKRDPSKPWALELKTGFDSYDGTWRKQIIGAYDFGDLEVLGSYGQASSHEAKLRNARADGGIWGCTRLFIGCNELFPADTDVDNVLLKAVWTPTADHTIKLTGELFGRDTNILQLYDMSASATGVPSTTAYNNDPYTRDLEMSRKRIALEHDWDVATDWLDNVKWRVSYSPQSRTTNSNQRRVYSNRYQLVNQYRDYSEDFFEADIQLQSSFDLGSSSHTLIYGFDGDRTKGDYAGINTTYSSNTNTTVTAINQGFSFPRVVTERADLYVQDEIKLLDDRLTLTPGMRLAYYSVDPTGDSSYPGLPGYAPAEQSKTELLKRIGATYKLDDTYSVYASYGEGFKMPTSAQLFQSSTDPFSGTSIVPNPDLRPESVQSYEAGLRGEFADGWFSLGAFYADYTDFIRSLQPTPLTPPGGGTVFGYQSQNVQDVQLWGIEFGGEYRAFENTTLSANMSWSKGRQRIAAGAARTAFDGAVPFTAVFGVTQELPDYDLQLQAFATLAAGRTENAAATDYLASGYALFDAYAKWTPRTNFELSVGVENILDRRYFPNTLSTYANVPGSAAVANVNPLELQTGAGRVFKVSATVKF</sequence>
<dbReference type="Proteomes" id="UP000435138">
    <property type="component" value="Unassembled WGS sequence"/>
</dbReference>
<feature type="signal peptide" evidence="14">
    <location>
        <begin position="1"/>
        <end position="39"/>
    </location>
</feature>
<evidence type="ECO:0000256" key="11">
    <source>
        <dbReference type="PROSITE-ProRule" id="PRU01360"/>
    </source>
</evidence>
<dbReference type="PROSITE" id="PS52016">
    <property type="entry name" value="TONB_DEPENDENT_REC_3"/>
    <property type="match status" value="1"/>
</dbReference>
<evidence type="ECO:0000256" key="14">
    <source>
        <dbReference type="SAM" id="SignalP"/>
    </source>
</evidence>
<evidence type="ECO:0000256" key="5">
    <source>
        <dbReference type="ARBA" id="ARBA00022692"/>
    </source>
</evidence>
<evidence type="ECO:0000256" key="2">
    <source>
        <dbReference type="ARBA" id="ARBA00009810"/>
    </source>
</evidence>
<dbReference type="GO" id="GO:0015344">
    <property type="term" value="F:siderophore uptake transmembrane transporter activity"/>
    <property type="evidence" value="ECO:0007669"/>
    <property type="project" value="TreeGrafter"/>
</dbReference>
<keyword evidence="5 11" id="KW-0812">Transmembrane</keyword>
<dbReference type="GO" id="GO:0044718">
    <property type="term" value="P:siderophore transmembrane transport"/>
    <property type="evidence" value="ECO:0007669"/>
    <property type="project" value="TreeGrafter"/>
</dbReference>
<dbReference type="PROSITE" id="PS01156">
    <property type="entry name" value="TONB_DEPENDENT_REC_2"/>
    <property type="match status" value="1"/>
</dbReference>
<dbReference type="Gene3D" id="2.170.130.10">
    <property type="entry name" value="TonB-dependent receptor, plug domain"/>
    <property type="match status" value="1"/>
</dbReference>
<dbReference type="EMBL" id="WIXI01000042">
    <property type="protein sequence ID" value="MQY46702.1"/>
    <property type="molecule type" value="Genomic_DNA"/>
</dbReference>
<comment type="similarity">
    <text evidence="2 11 13">Belongs to the TonB-dependent receptor family.</text>
</comment>
<dbReference type="Gene3D" id="2.40.170.20">
    <property type="entry name" value="TonB-dependent receptor, beta-barrel domain"/>
    <property type="match status" value="1"/>
</dbReference>
<gene>
    <name evidence="17" type="ORF">GAO09_11725</name>
</gene>
<keyword evidence="6 14" id="KW-0732">Signal</keyword>
<dbReference type="AlphaFoldDB" id="A0A6A8A5Q3"/>
<evidence type="ECO:0000259" key="16">
    <source>
        <dbReference type="Pfam" id="PF07715"/>
    </source>
</evidence>
<evidence type="ECO:0000313" key="17">
    <source>
        <dbReference type="EMBL" id="MQY46702.1"/>
    </source>
</evidence>
<dbReference type="InterPro" id="IPR011276">
    <property type="entry name" value="TonB_haem/Hb_rcpt"/>
</dbReference>
<dbReference type="NCBIfam" id="TIGR01786">
    <property type="entry name" value="TonB-hemlactrns"/>
    <property type="match status" value="1"/>
</dbReference>
<feature type="domain" description="TonB-dependent receptor-like beta-barrel" evidence="15">
    <location>
        <begin position="306"/>
        <end position="731"/>
    </location>
</feature>
<dbReference type="InterPro" id="IPR036942">
    <property type="entry name" value="Beta-barrel_TonB_sf"/>
</dbReference>
<dbReference type="GO" id="GO:0009279">
    <property type="term" value="C:cell outer membrane"/>
    <property type="evidence" value="ECO:0007669"/>
    <property type="project" value="UniProtKB-SubCell"/>
</dbReference>
<evidence type="ECO:0000256" key="9">
    <source>
        <dbReference type="ARBA" id="ARBA00023170"/>
    </source>
</evidence>